<dbReference type="GO" id="GO:0003677">
    <property type="term" value="F:DNA binding"/>
    <property type="evidence" value="ECO:0007669"/>
    <property type="project" value="InterPro"/>
</dbReference>
<organism evidence="7 8">
    <name type="scientific">Tripterygium wilfordii</name>
    <name type="common">Thunder God vine</name>
    <dbReference type="NCBI Taxonomy" id="458696"/>
    <lineage>
        <taxon>Eukaryota</taxon>
        <taxon>Viridiplantae</taxon>
        <taxon>Streptophyta</taxon>
        <taxon>Embryophyta</taxon>
        <taxon>Tracheophyta</taxon>
        <taxon>Spermatophyta</taxon>
        <taxon>Magnoliopsida</taxon>
        <taxon>eudicotyledons</taxon>
        <taxon>Gunneridae</taxon>
        <taxon>Pentapetalae</taxon>
        <taxon>rosids</taxon>
        <taxon>fabids</taxon>
        <taxon>Celastrales</taxon>
        <taxon>Celastraceae</taxon>
        <taxon>Tripterygium</taxon>
    </lineage>
</organism>
<evidence type="ECO:0000256" key="5">
    <source>
        <dbReference type="SAM" id="Phobius"/>
    </source>
</evidence>
<keyword evidence="5" id="KW-0472">Membrane</keyword>
<dbReference type="AlphaFoldDB" id="A0A7J7CX28"/>
<keyword evidence="2 4" id="KW-0863">Zinc-finger</keyword>
<dbReference type="PANTHER" id="PTHR31251:SF108">
    <property type="entry name" value="SQUAMOSA PROMOTER-BINDING-LIKE PROTEIN 7"/>
    <property type="match status" value="1"/>
</dbReference>
<evidence type="ECO:0000256" key="3">
    <source>
        <dbReference type="ARBA" id="ARBA00022833"/>
    </source>
</evidence>
<evidence type="ECO:0000313" key="8">
    <source>
        <dbReference type="Proteomes" id="UP000593562"/>
    </source>
</evidence>
<dbReference type="InterPro" id="IPR004333">
    <property type="entry name" value="SBP_dom"/>
</dbReference>
<dbReference type="PANTHER" id="PTHR31251">
    <property type="entry name" value="SQUAMOSA PROMOTER-BINDING-LIKE PROTEIN 4"/>
    <property type="match status" value="1"/>
</dbReference>
<dbReference type="SUPFAM" id="SSF103612">
    <property type="entry name" value="SBT domain"/>
    <property type="match status" value="1"/>
</dbReference>
<keyword evidence="3" id="KW-0862">Zinc</keyword>
<evidence type="ECO:0000256" key="2">
    <source>
        <dbReference type="ARBA" id="ARBA00022771"/>
    </source>
</evidence>
<dbReference type="Pfam" id="PF26102">
    <property type="entry name" value="Ig_SPL7"/>
    <property type="match status" value="1"/>
</dbReference>
<keyword evidence="5" id="KW-0812">Transmembrane</keyword>
<accession>A0A7J7CX28</accession>
<reference evidence="7 8" key="1">
    <citation type="journal article" date="2020" name="Nat. Commun.">
        <title>Genome of Tripterygium wilfordii and identification of cytochrome P450 involved in triptolide biosynthesis.</title>
        <authorList>
            <person name="Tu L."/>
            <person name="Su P."/>
            <person name="Zhang Z."/>
            <person name="Gao L."/>
            <person name="Wang J."/>
            <person name="Hu T."/>
            <person name="Zhou J."/>
            <person name="Zhang Y."/>
            <person name="Zhao Y."/>
            <person name="Liu Y."/>
            <person name="Song Y."/>
            <person name="Tong Y."/>
            <person name="Lu Y."/>
            <person name="Yang J."/>
            <person name="Xu C."/>
            <person name="Jia M."/>
            <person name="Peters R.J."/>
            <person name="Huang L."/>
            <person name="Gao W."/>
        </authorList>
    </citation>
    <scope>NUCLEOTIDE SEQUENCE [LARGE SCALE GENOMIC DNA]</scope>
    <source>
        <strain evidence="8">cv. XIE 37</strain>
        <tissue evidence="7">Leaf</tissue>
    </source>
</reference>
<evidence type="ECO:0000259" key="6">
    <source>
        <dbReference type="PROSITE" id="PS51141"/>
    </source>
</evidence>
<dbReference type="GO" id="GO:0008270">
    <property type="term" value="F:zinc ion binding"/>
    <property type="evidence" value="ECO:0007669"/>
    <property type="project" value="UniProtKB-KW"/>
</dbReference>
<evidence type="ECO:0000313" key="7">
    <source>
        <dbReference type="EMBL" id="KAF5738665.1"/>
    </source>
</evidence>
<dbReference type="Pfam" id="PF03110">
    <property type="entry name" value="SBP"/>
    <property type="match status" value="1"/>
</dbReference>
<feature type="transmembrane region" description="Helical" evidence="5">
    <location>
        <begin position="758"/>
        <end position="776"/>
    </location>
</feature>
<sequence length="796" mass="89738">MEPPTPQSPEGVRNPMSHQIEIHPPVVDDSSASWDWNDLFDFNVDDQLNITFDSTEEPVMPPQVPVENPVQDRVRKRDPRLTCSNFLAGRVPCACPEIDAMLLEEEEEKGRAGKKRARVTRAGPNLARCQVPECETDISELKGYHRRHRVCLRCANATCVLLDGQSKRYCQQCGKFHVLLDFDEGKRSCRRKLERHNNRRRRKPFESRCDEQLHGEIQTDDVECDGEPVKDASCVNSQATEREAFFESEDGHMSCLHSTPNLEHKNSESGVSTVVSGEAQMDGGKDDCKFTRSPSYYDTKSAYSSMCPTGRISFKLYDWNPAEFPRRLRHQIFQWLANMPVELEGYIRPGCTILTVFVAMPKYMWVKLFEDPVSYVRDFVAPGMMLCGKGFIIVYLNNMVFRVMKGLDGTSVMEVNVKVRAPRLHHVHPTCFEAGKPIEFVACGSNLFQSKFRFLVSFAGNYLQNEYSVASPHVQSEGETPFHFGHELCKIHIPLTEPNHFGPAFIEVENESGLSNFIPVLIGDKETCIELKTIQQGFDESFFSKGSHCPSGVSVCDACEVSAKRQRAFSEILLDIAWLLKEPASEYLQQSTSQIQRVNRLLDFLICNESTIILAKVLQNLKIPVDYKKISGSFNDAIGADMMLLQKHMDYARDLCQKNCESDSLVLQSEQAVTKLDCISGSRFQSDLVSIVPITDQDLELRPTCKLGVTTGSSSTKKNEETLPFLTSDIMSMKPRKRWLSRSSSGVFPSPVFGSRSAIFIIATAAVCLGVCAVIFHPEKVTRFAVSVRRCLFKNV</sequence>
<dbReference type="EMBL" id="JAAARO010000013">
    <property type="protein sequence ID" value="KAF5738665.1"/>
    <property type="molecule type" value="Genomic_DNA"/>
</dbReference>
<gene>
    <name evidence="7" type="ORF">HS088_TW13G01566</name>
</gene>
<protein>
    <submittedName>
        <fullName evidence="7">Putative Squamosa promoter binding protein-like 7</fullName>
    </submittedName>
</protein>
<evidence type="ECO:0000256" key="1">
    <source>
        <dbReference type="ARBA" id="ARBA00022723"/>
    </source>
</evidence>
<comment type="caution">
    <text evidence="7">The sequence shown here is derived from an EMBL/GenBank/DDBJ whole genome shotgun (WGS) entry which is preliminary data.</text>
</comment>
<dbReference type="Gene3D" id="4.10.1100.10">
    <property type="entry name" value="Transcription factor, SBP-box domain"/>
    <property type="match status" value="1"/>
</dbReference>
<dbReference type="InterPro" id="IPR044817">
    <property type="entry name" value="SBP-like"/>
</dbReference>
<name>A0A7J7CX28_TRIWF</name>
<keyword evidence="8" id="KW-1185">Reference proteome</keyword>
<keyword evidence="1" id="KW-0479">Metal-binding</keyword>
<dbReference type="InParanoid" id="A0A7J7CX28"/>
<dbReference type="Proteomes" id="UP000593562">
    <property type="component" value="Unassembled WGS sequence"/>
</dbReference>
<keyword evidence="5" id="KW-1133">Transmembrane helix</keyword>
<feature type="domain" description="SBP-type" evidence="6">
    <location>
        <begin position="126"/>
        <end position="203"/>
    </location>
</feature>
<evidence type="ECO:0000256" key="4">
    <source>
        <dbReference type="PROSITE-ProRule" id="PRU00470"/>
    </source>
</evidence>
<dbReference type="InterPro" id="IPR036893">
    <property type="entry name" value="SBP_sf"/>
</dbReference>
<dbReference type="GO" id="GO:0005634">
    <property type="term" value="C:nucleus"/>
    <property type="evidence" value="ECO:0007669"/>
    <property type="project" value="InterPro"/>
</dbReference>
<proteinExistence type="predicted"/>
<dbReference type="PROSITE" id="PS51141">
    <property type="entry name" value="ZF_SBP"/>
    <property type="match status" value="1"/>
</dbReference>
<dbReference type="FunCoup" id="A0A7J7CX28">
    <property type="interactions" value="2698"/>
</dbReference>